<name>A0AAN9NND1_PSOTE</name>
<sequence length="70" mass="7566">MHMKATTALDVPIHLNSEMLDFDLCYLMRESQIGWIIDCPSTSTVTGCGLTLSLTALLEGPDAATILLLV</sequence>
<dbReference type="Proteomes" id="UP001386955">
    <property type="component" value="Unassembled WGS sequence"/>
</dbReference>
<comment type="caution">
    <text evidence="1">The sequence shown here is derived from an EMBL/GenBank/DDBJ whole genome shotgun (WGS) entry which is preliminary data.</text>
</comment>
<organism evidence="1 2">
    <name type="scientific">Psophocarpus tetragonolobus</name>
    <name type="common">Winged bean</name>
    <name type="synonym">Dolichos tetragonolobus</name>
    <dbReference type="NCBI Taxonomy" id="3891"/>
    <lineage>
        <taxon>Eukaryota</taxon>
        <taxon>Viridiplantae</taxon>
        <taxon>Streptophyta</taxon>
        <taxon>Embryophyta</taxon>
        <taxon>Tracheophyta</taxon>
        <taxon>Spermatophyta</taxon>
        <taxon>Magnoliopsida</taxon>
        <taxon>eudicotyledons</taxon>
        <taxon>Gunneridae</taxon>
        <taxon>Pentapetalae</taxon>
        <taxon>rosids</taxon>
        <taxon>fabids</taxon>
        <taxon>Fabales</taxon>
        <taxon>Fabaceae</taxon>
        <taxon>Papilionoideae</taxon>
        <taxon>50 kb inversion clade</taxon>
        <taxon>NPAAA clade</taxon>
        <taxon>indigoferoid/millettioid clade</taxon>
        <taxon>Phaseoleae</taxon>
        <taxon>Psophocarpus</taxon>
    </lineage>
</organism>
<accession>A0AAN9NND1</accession>
<gene>
    <name evidence="1" type="ORF">VNO78_35025</name>
</gene>
<protein>
    <submittedName>
        <fullName evidence="1">Uncharacterized protein</fullName>
    </submittedName>
</protein>
<dbReference type="AlphaFoldDB" id="A0AAN9NND1"/>
<reference evidence="1 2" key="1">
    <citation type="submission" date="2024-01" db="EMBL/GenBank/DDBJ databases">
        <title>The genomes of 5 underutilized Papilionoideae crops provide insights into root nodulation and disease resistanc.</title>
        <authorList>
            <person name="Jiang F."/>
        </authorList>
    </citation>
    <scope>NUCLEOTIDE SEQUENCE [LARGE SCALE GENOMIC DNA]</scope>
    <source>
        <strain evidence="1">DUOXIRENSHENG_FW03</strain>
        <tissue evidence="1">Leaves</tissue>
    </source>
</reference>
<evidence type="ECO:0000313" key="1">
    <source>
        <dbReference type="EMBL" id="KAK7376171.1"/>
    </source>
</evidence>
<dbReference type="EMBL" id="JAYMYS010000033">
    <property type="protein sequence ID" value="KAK7376171.1"/>
    <property type="molecule type" value="Genomic_DNA"/>
</dbReference>
<proteinExistence type="predicted"/>
<evidence type="ECO:0000313" key="2">
    <source>
        <dbReference type="Proteomes" id="UP001386955"/>
    </source>
</evidence>
<keyword evidence="2" id="KW-1185">Reference proteome</keyword>